<sequence>MDMDHPLSICLAIFHQARDGKQRRKPPPVAHQPSTSPTHSANGRNGNSNGGKQRQSPKVEEKAYIHKPSKAGDLSLQMCKPLEYDEEFLHLASGFINDIFSKEKGLISQQCVWSRNGKLPPVPCLKPSELGKQQLCPEKGKSTVEREPGEVILQNDKLPYLVLNPGETRKSMNFDLNNNEWKHCPHIQQMHPKLELKLRKKEKGRAREKSWCQELMDPSLLRQDLSYTSSSGQASESHQLTQGAHTFAVAKEVIFHINSKRKEGKNVVLPRLHNRTPGLEHPHVSLPKARAHSWSQEPTDGPVTTELGTKCKLWNVVVEDVFAPDDRRSYRDKKVRLQQTFLRSVKKGPKSTEASPSDSIPSVPSVCSSPCLESLHWRSENCDTSSGGERSKLTRYIQGLTWTSTSQFFGLTSKPCSDDKVRSYTLAHPLLWVSDPGPRTCQPLPPFPASQDDYAHLLVAGNSATGHCWCLFEDRKSSRKKALSQKGNLSGSQGSPVGLCRVQEQPTGTAQVLSLREPGRCPLAPGQHPRRPGASESRSLVLPQFPELAELTEKPVAAGRKWVRALTTDKL</sequence>
<feature type="region of interest" description="Disordered" evidence="1">
    <location>
        <begin position="15"/>
        <end position="62"/>
    </location>
</feature>
<evidence type="ECO:0000256" key="1">
    <source>
        <dbReference type="SAM" id="MobiDB-lite"/>
    </source>
</evidence>
<feature type="compositionally biased region" description="Polar residues" evidence="1">
    <location>
        <begin position="32"/>
        <end position="41"/>
    </location>
</feature>
<feature type="region of interest" description="Disordered" evidence="1">
    <location>
        <begin position="345"/>
        <end position="365"/>
    </location>
</feature>
<name>A0A6B0RIC2_9CETA</name>
<comment type="caution">
    <text evidence="2">The sequence shown here is derived from an EMBL/GenBank/DDBJ whole genome shotgun (WGS) entry which is preliminary data.</text>
</comment>
<dbReference type="AlphaFoldDB" id="A0A6B0RIC2"/>
<gene>
    <name evidence="2" type="ORF">E5288_WYG015111</name>
</gene>
<evidence type="ECO:0000313" key="3">
    <source>
        <dbReference type="Proteomes" id="UP000322234"/>
    </source>
</evidence>
<dbReference type="EMBL" id="VBQZ03000053">
    <property type="protein sequence ID" value="MXQ89132.1"/>
    <property type="molecule type" value="Genomic_DNA"/>
</dbReference>
<feature type="compositionally biased region" description="Low complexity" evidence="1">
    <location>
        <begin position="42"/>
        <end position="51"/>
    </location>
</feature>
<evidence type="ECO:0000313" key="2">
    <source>
        <dbReference type="EMBL" id="MXQ89132.1"/>
    </source>
</evidence>
<proteinExistence type="predicted"/>
<organism evidence="2 3">
    <name type="scientific">Bos mutus</name>
    <name type="common">wild yak</name>
    <dbReference type="NCBI Taxonomy" id="72004"/>
    <lineage>
        <taxon>Eukaryota</taxon>
        <taxon>Metazoa</taxon>
        <taxon>Chordata</taxon>
        <taxon>Craniata</taxon>
        <taxon>Vertebrata</taxon>
        <taxon>Euteleostomi</taxon>
        <taxon>Mammalia</taxon>
        <taxon>Eutheria</taxon>
        <taxon>Laurasiatheria</taxon>
        <taxon>Artiodactyla</taxon>
        <taxon>Ruminantia</taxon>
        <taxon>Pecora</taxon>
        <taxon>Bovidae</taxon>
        <taxon>Bovinae</taxon>
        <taxon>Bos</taxon>
    </lineage>
</organism>
<feature type="compositionally biased region" description="Low complexity" evidence="1">
    <location>
        <begin position="355"/>
        <end position="365"/>
    </location>
</feature>
<keyword evidence="3" id="KW-1185">Reference proteome</keyword>
<dbReference type="Proteomes" id="UP000322234">
    <property type="component" value="Unassembled WGS sequence"/>
</dbReference>
<accession>A0A6B0RIC2</accession>
<protein>
    <submittedName>
        <fullName evidence="2">Uncharacterized protein</fullName>
    </submittedName>
</protein>
<reference evidence="2" key="1">
    <citation type="submission" date="2019-10" db="EMBL/GenBank/DDBJ databases">
        <title>The sequence and de novo assembly of the wild yak genome.</title>
        <authorList>
            <person name="Liu Y."/>
        </authorList>
    </citation>
    <scope>NUCLEOTIDE SEQUENCE [LARGE SCALE GENOMIC DNA]</scope>
    <source>
        <strain evidence="2">WY2019</strain>
    </source>
</reference>